<dbReference type="InterPro" id="IPR010662">
    <property type="entry name" value="RBBP9/YdeN"/>
</dbReference>
<dbReference type="InterPro" id="IPR029058">
    <property type="entry name" value="AB_hydrolase_fold"/>
</dbReference>
<dbReference type="EMBL" id="AEQP01000001">
    <property type="protein sequence ID" value="EFV96090.1"/>
    <property type="molecule type" value="Genomic_DNA"/>
</dbReference>
<dbReference type="eggNOG" id="COG3545">
    <property type="taxonomic scope" value="Bacteria"/>
</dbReference>
<protein>
    <recommendedName>
        <fullName evidence="3">Serine hydrolase</fullName>
    </recommendedName>
</protein>
<dbReference type="PANTHER" id="PTHR15394:SF3">
    <property type="entry name" value="SERINE HYDROLASE RBBP9"/>
    <property type="match status" value="1"/>
</dbReference>
<dbReference type="HOGENOM" id="CLU_088863_3_0_4"/>
<reference evidence="1 2" key="1">
    <citation type="submission" date="2010-12" db="EMBL/GenBank/DDBJ databases">
        <authorList>
            <person name="Muzny D."/>
            <person name="Qin X."/>
            <person name="Deng J."/>
            <person name="Jiang H."/>
            <person name="Liu Y."/>
            <person name="Qu J."/>
            <person name="Song X.-Z."/>
            <person name="Zhang L."/>
            <person name="Thornton R."/>
            <person name="Coyle M."/>
            <person name="Francisco L."/>
            <person name="Jackson L."/>
            <person name="Javaid M."/>
            <person name="Korchina V."/>
            <person name="Kovar C."/>
            <person name="Mata R."/>
            <person name="Mathew T."/>
            <person name="Ngo R."/>
            <person name="Nguyen L."/>
            <person name="Nguyen N."/>
            <person name="Okwuonu G."/>
            <person name="Ongeri F."/>
            <person name="Pham C."/>
            <person name="Simmons D."/>
            <person name="Wilczek-Boney K."/>
            <person name="Hale W."/>
            <person name="Jakkamsetti A."/>
            <person name="Pham P."/>
            <person name="Ruth R."/>
            <person name="San Lucas F."/>
            <person name="Warren J."/>
            <person name="Zhang J."/>
            <person name="Zhao Z."/>
            <person name="Zhou C."/>
            <person name="Zhu D."/>
            <person name="Lee S."/>
            <person name="Bess C."/>
            <person name="Blankenburg K."/>
            <person name="Forbes L."/>
            <person name="Fu Q."/>
            <person name="Gubbala S."/>
            <person name="Hirani K."/>
            <person name="Jayaseelan J.C."/>
            <person name="Lara F."/>
            <person name="Munidasa M."/>
            <person name="Palculict T."/>
            <person name="Patil S."/>
            <person name="Pu L.-L."/>
            <person name="Saada N."/>
            <person name="Tang L."/>
            <person name="Weissenberger G."/>
            <person name="Zhu Y."/>
            <person name="Hemphill L."/>
            <person name="Shang Y."/>
            <person name="Youmans B."/>
            <person name="Ayvaz T."/>
            <person name="Ross M."/>
            <person name="Santibanez J."/>
            <person name="Aqrawi P."/>
            <person name="Gross S."/>
            <person name="Joshi V."/>
            <person name="Fowler G."/>
            <person name="Nazareth L."/>
            <person name="Reid J."/>
            <person name="Worley K."/>
            <person name="Petrosino J."/>
            <person name="Highlander S."/>
            <person name="Gibbs R."/>
        </authorList>
    </citation>
    <scope>NUCLEOTIDE SEQUENCE [LARGE SCALE GENOMIC DNA]</scope>
    <source>
        <strain evidence="1 2">ATCC 51599</strain>
    </source>
</reference>
<dbReference type="Gene3D" id="3.40.50.1820">
    <property type="entry name" value="alpha/beta hydrolase"/>
    <property type="match status" value="1"/>
</dbReference>
<dbReference type="SUPFAM" id="SSF53474">
    <property type="entry name" value="alpha/beta-Hydrolases"/>
    <property type="match status" value="1"/>
</dbReference>
<dbReference type="GO" id="GO:0016787">
    <property type="term" value="F:hydrolase activity"/>
    <property type="evidence" value="ECO:0007669"/>
    <property type="project" value="InterPro"/>
</dbReference>
<comment type="caution">
    <text evidence="1">The sequence shown here is derived from an EMBL/GenBank/DDBJ whole genome shotgun (WGS) entry which is preliminary data.</text>
</comment>
<keyword evidence="2" id="KW-1185">Reference proteome</keyword>
<accession>E7RTK4</accession>
<organism evidence="1 2">
    <name type="scientific">Lautropia mirabilis ATCC 51599</name>
    <dbReference type="NCBI Taxonomy" id="887898"/>
    <lineage>
        <taxon>Bacteria</taxon>
        <taxon>Pseudomonadati</taxon>
        <taxon>Pseudomonadota</taxon>
        <taxon>Betaproteobacteria</taxon>
        <taxon>Burkholderiales</taxon>
        <taxon>Burkholderiaceae</taxon>
        <taxon>Lautropia</taxon>
    </lineage>
</organism>
<name>E7RTK4_9BURK</name>
<evidence type="ECO:0000313" key="2">
    <source>
        <dbReference type="Proteomes" id="UP000011021"/>
    </source>
</evidence>
<evidence type="ECO:0000313" key="1">
    <source>
        <dbReference type="EMBL" id="EFV96090.1"/>
    </source>
</evidence>
<dbReference type="Pfam" id="PF06821">
    <property type="entry name" value="Ser_hydrolase"/>
    <property type="match status" value="1"/>
</dbReference>
<sequence length="202" mass="22094">MTQRNPWRVFIIHGFDASPEEHWFPWLEAQLRERGIQVTRLRMPDSSYPDFDRWQATMREAIGQPGEHTVLVAHSLGTISALHFASQSGAKRLGGIVLVSGFAGRIPGLSTLDGFDVDAYADRAKIDTATIHAMSPVLHHVVSTNDYAVPPAVSEQLAQRLGGTVHRVPDAGHFLDREGFTELPVVLQAVEDVVQGAGVAAR</sequence>
<dbReference type="AlphaFoldDB" id="E7RTK4"/>
<evidence type="ECO:0008006" key="3">
    <source>
        <dbReference type="Google" id="ProtNLM"/>
    </source>
</evidence>
<proteinExistence type="predicted"/>
<dbReference type="Proteomes" id="UP000011021">
    <property type="component" value="Unassembled WGS sequence"/>
</dbReference>
<gene>
    <name evidence="1" type="ORF">HMPREF0551_0273</name>
</gene>
<dbReference type="RefSeq" id="WP_005672111.1">
    <property type="nucleotide sequence ID" value="NZ_CP146288.1"/>
</dbReference>
<dbReference type="PANTHER" id="PTHR15394">
    <property type="entry name" value="SERINE HYDROLASE RBBP9"/>
    <property type="match status" value="1"/>
</dbReference>
<dbReference type="STRING" id="887898.HMPREF0551_0273"/>